<evidence type="ECO:0000259" key="1">
    <source>
        <dbReference type="Pfam" id="PF13701"/>
    </source>
</evidence>
<dbReference type="InterPro" id="IPR025668">
    <property type="entry name" value="Tnp_DDE_dom"/>
</dbReference>
<dbReference type="NCBIfam" id="NF033539">
    <property type="entry name" value="transpos_IS1380"/>
    <property type="match status" value="1"/>
</dbReference>
<feature type="domain" description="Transposase DDE" evidence="1">
    <location>
        <begin position="1"/>
        <end position="313"/>
    </location>
</feature>
<protein>
    <recommendedName>
        <fullName evidence="1">Transposase DDE domain-containing protein</fullName>
    </recommendedName>
</protein>
<reference evidence="2" key="1">
    <citation type="journal article" date="2014" name="Front. Microbiol.">
        <title>High frequency of phylogenetically diverse reductive dehalogenase-homologous genes in deep subseafloor sedimentary metagenomes.</title>
        <authorList>
            <person name="Kawai M."/>
            <person name="Futagami T."/>
            <person name="Toyoda A."/>
            <person name="Takaki Y."/>
            <person name="Nishi S."/>
            <person name="Hori S."/>
            <person name="Arai W."/>
            <person name="Tsubouchi T."/>
            <person name="Morono Y."/>
            <person name="Uchiyama I."/>
            <person name="Ito T."/>
            <person name="Fujiyama A."/>
            <person name="Inagaki F."/>
            <person name="Takami H."/>
        </authorList>
    </citation>
    <scope>NUCLEOTIDE SEQUENCE</scope>
    <source>
        <strain evidence="2">Expedition CK06-06</strain>
    </source>
</reference>
<sequence>MESLLTDFFIEAHPTPPKRIILDFDATDDPVHGDQLGRFFQGYYKEYCYLPLYVFCGEHLLCAQLRPADQDGAAGSIEKLAGLVERIRRRWPDVQIIVRGDSGFCRENLMRWCEDHGVDYILGLAKNSRLRWEIDLELELAKAESEATGEPARRFKDFTYRTRESWSCERRVVGKAEHLAKGPNSRFVVTSLSKEEYDGRSLYEDLYCARGEMENRIKEQQLMLFADRTSADDMRANQIRLYFSSIAYVLLSAMRRIGLADTSFERAQCSTIRLNLLKIGALVRITVRKIWISFSQSYPYREQFLKVLANIRGAPPVVLRC</sequence>
<name>X0SU94_9ZZZZ</name>
<proteinExistence type="predicted"/>
<organism evidence="2">
    <name type="scientific">marine sediment metagenome</name>
    <dbReference type="NCBI Taxonomy" id="412755"/>
    <lineage>
        <taxon>unclassified sequences</taxon>
        <taxon>metagenomes</taxon>
        <taxon>ecological metagenomes</taxon>
    </lineage>
</organism>
<gene>
    <name evidence="2" type="ORF">S01H1_07014</name>
</gene>
<evidence type="ECO:0000313" key="2">
    <source>
        <dbReference type="EMBL" id="GAF84763.1"/>
    </source>
</evidence>
<comment type="caution">
    <text evidence="2">The sequence shown here is derived from an EMBL/GenBank/DDBJ whole genome shotgun (WGS) entry which is preliminary data.</text>
</comment>
<dbReference type="Pfam" id="PF13701">
    <property type="entry name" value="DDE_Tnp_1_4"/>
    <property type="match status" value="1"/>
</dbReference>
<dbReference type="EMBL" id="BARS01003618">
    <property type="protein sequence ID" value="GAF84763.1"/>
    <property type="molecule type" value="Genomic_DNA"/>
</dbReference>
<dbReference type="InterPro" id="IPR047960">
    <property type="entry name" value="Transpos_IS1380"/>
</dbReference>
<accession>X0SU94</accession>
<dbReference type="AlphaFoldDB" id="X0SU94"/>